<comment type="caution">
    <text evidence="1">The sequence shown here is derived from an EMBL/GenBank/DDBJ whole genome shotgun (WGS) entry which is preliminary data.</text>
</comment>
<protein>
    <submittedName>
        <fullName evidence="1">Uncharacterized protein</fullName>
    </submittedName>
</protein>
<organism evidence="1 2">
    <name type="scientific">Salix suchowensis</name>
    <dbReference type="NCBI Taxonomy" id="1278906"/>
    <lineage>
        <taxon>Eukaryota</taxon>
        <taxon>Viridiplantae</taxon>
        <taxon>Streptophyta</taxon>
        <taxon>Embryophyta</taxon>
        <taxon>Tracheophyta</taxon>
        <taxon>Spermatophyta</taxon>
        <taxon>Magnoliopsida</taxon>
        <taxon>eudicotyledons</taxon>
        <taxon>Gunneridae</taxon>
        <taxon>Pentapetalae</taxon>
        <taxon>rosids</taxon>
        <taxon>fabids</taxon>
        <taxon>Malpighiales</taxon>
        <taxon>Salicaceae</taxon>
        <taxon>Saliceae</taxon>
        <taxon>Salix</taxon>
    </lineage>
</organism>
<reference evidence="1" key="2">
    <citation type="journal article" date="2023" name="Int. J. Mol. Sci.">
        <title>De Novo Assembly and Annotation of 11 Diverse Shrub Willow (Salix) Genomes Reveals Novel Gene Organization in Sex-Linked Regions.</title>
        <authorList>
            <person name="Hyden B."/>
            <person name="Feng K."/>
            <person name="Yates T.B."/>
            <person name="Jawdy S."/>
            <person name="Cereghino C."/>
            <person name="Smart L.B."/>
            <person name="Muchero W."/>
        </authorList>
    </citation>
    <scope>NUCLEOTIDE SEQUENCE</scope>
    <source>
        <tissue evidence="1">Shoot tip</tissue>
    </source>
</reference>
<dbReference type="PANTHER" id="PTHR31153">
    <property type="entry name" value="CALMODULIN CALCIUM-DEPENDENT NAD KINASE"/>
    <property type="match status" value="1"/>
</dbReference>
<reference evidence="1" key="1">
    <citation type="submission" date="2022-10" db="EMBL/GenBank/DDBJ databases">
        <authorList>
            <person name="Hyden B.L."/>
            <person name="Feng K."/>
            <person name="Yates T."/>
            <person name="Jawdy S."/>
            <person name="Smart L.B."/>
            <person name="Muchero W."/>
        </authorList>
    </citation>
    <scope>NUCLEOTIDE SEQUENCE</scope>
    <source>
        <tissue evidence="1">Shoot tip</tissue>
    </source>
</reference>
<dbReference type="EMBL" id="JAPFFI010000003">
    <property type="protein sequence ID" value="KAJ6399396.1"/>
    <property type="molecule type" value="Genomic_DNA"/>
</dbReference>
<dbReference type="PANTHER" id="PTHR31153:SF13">
    <property type="entry name" value="P-LOOP CONTAINING NUCLEOSIDE TRIPHOSPHATE HYDROLASES SUPERFAMILY PROTEIN"/>
    <property type="match status" value="1"/>
</dbReference>
<evidence type="ECO:0000313" key="1">
    <source>
        <dbReference type="EMBL" id="KAJ6399396.1"/>
    </source>
</evidence>
<evidence type="ECO:0000313" key="2">
    <source>
        <dbReference type="Proteomes" id="UP001141253"/>
    </source>
</evidence>
<keyword evidence="2" id="KW-1185">Reference proteome</keyword>
<name>A0ABQ9CIE5_9ROSI</name>
<proteinExistence type="predicted"/>
<sequence length="243" mass="27992">MDGTLSWVPFVVQTVTMARNVHRRRYRMGAGYKVGKDGAVTEDYWEQIDEEQSLQEGSKKRKPYRIELVGVVCDAYLAVVRGIRRAIMCRRAVRVKSQLKSHKRFANAFLTYCHLVDNARLYCTNVLEGPPKPNLVVAKSQHEEDIVQLFQVPRQACIKDIDYGCQLIGWKDKDKTLLVDPDEIDCLKRVGSLNEEAESIYELYKNPNPACEDGSIWKDIVLSPSRLNIQKELKYSIQKVERQ</sequence>
<accession>A0ABQ9CIE5</accession>
<dbReference type="Proteomes" id="UP001141253">
    <property type="component" value="Chromosome 5"/>
</dbReference>
<dbReference type="InterPro" id="IPR044802">
    <property type="entry name" value="NADKc-like"/>
</dbReference>
<gene>
    <name evidence="1" type="ORF">OIU77_020025</name>
</gene>